<reference evidence="1" key="1">
    <citation type="submission" date="2020-04" db="EMBL/GenBank/DDBJ databases">
        <authorList>
            <person name="Chiriac C."/>
            <person name="Salcher M."/>
            <person name="Ghai R."/>
            <person name="Kavagutti S V."/>
        </authorList>
    </citation>
    <scope>NUCLEOTIDE SEQUENCE</scope>
</reference>
<dbReference type="EMBL" id="LR796367">
    <property type="protein sequence ID" value="CAB4139862.1"/>
    <property type="molecule type" value="Genomic_DNA"/>
</dbReference>
<name>A0A6J5M163_9CAUD</name>
<accession>A0A6J5M163</accession>
<protein>
    <submittedName>
        <fullName evidence="1">Uncharacterized protein</fullName>
    </submittedName>
</protein>
<organism evidence="1">
    <name type="scientific">uncultured Caudovirales phage</name>
    <dbReference type="NCBI Taxonomy" id="2100421"/>
    <lineage>
        <taxon>Viruses</taxon>
        <taxon>Duplodnaviria</taxon>
        <taxon>Heunggongvirae</taxon>
        <taxon>Uroviricota</taxon>
        <taxon>Caudoviricetes</taxon>
        <taxon>Peduoviridae</taxon>
        <taxon>Maltschvirus</taxon>
        <taxon>Maltschvirus maltsch</taxon>
    </lineage>
</organism>
<evidence type="ECO:0000313" key="1">
    <source>
        <dbReference type="EMBL" id="CAB4139862.1"/>
    </source>
</evidence>
<sequence>MTSGIGGIGNLSALFEIETTMTVTGNVFGNIYAVFDAEADLIVSIRATGNLEADFDILARPSAFDISQEIWNATASGYNNPGTMGEKVNDAGSASNPWTEVIESGLTAAEVMRIILSVQAGKSDVSGTTVTFRDVGDTKNRVTASMTGSERTTITLDGS</sequence>
<gene>
    <name evidence="1" type="ORF">UFOVP353_61</name>
</gene>
<proteinExistence type="predicted"/>